<gene>
    <name evidence="1" type="ORF">SDC9_97677</name>
</gene>
<name>A0A645AF73_9ZZZZ</name>
<dbReference type="EMBL" id="VSSQ01013187">
    <property type="protein sequence ID" value="MPM50931.1"/>
    <property type="molecule type" value="Genomic_DNA"/>
</dbReference>
<proteinExistence type="predicted"/>
<organism evidence="1">
    <name type="scientific">bioreactor metagenome</name>
    <dbReference type="NCBI Taxonomy" id="1076179"/>
    <lineage>
        <taxon>unclassified sequences</taxon>
        <taxon>metagenomes</taxon>
        <taxon>ecological metagenomes</taxon>
    </lineage>
</organism>
<protein>
    <submittedName>
        <fullName evidence="1">Uncharacterized protein</fullName>
    </submittedName>
</protein>
<evidence type="ECO:0000313" key="1">
    <source>
        <dbReference type="EMBL" id="MPM50931.1"/>
    </source>
</evidence>
<dbReference type="Gene3D" id="3.50.50.60">
    <property type="entry name" value="FAD/NAD(P)-binding domain"/>
    <property type="match status" value="1"/>
</dbReference>
<sequence>METTSKNILVAGDLTGIEEASTALDEGRMAGCRAAYALGYLSEQEYEENKRVLLERLNALRCGPFGEKRRTAKEALWNAME</sequence>
<accession>A0A645AF73</accession>
<comment type="caution">
    <text evidence="1">The sequence shown here is derived from an EMBL/GenBank/DDBJ whole genome shotgun (WGS) entry which is preliminary data.</text>
</comment>
<dbReference type="InterPro" id="IPR036188">
    <property type="entry name" value="FAD/NAD-bd_sf"/>
</dbReference>
<dbReference type="AlphaFoldDB" id="A0A645AF73"/>
<reference evidence="1" key="1">
    <citation type="submission" date="2019-08" db="EMBL/GenBank/DDBJ databases">
        <authorList>
            <person name="Kucharzyk K."/>
            <person name="Murdoch R.W."/>
            <person name="Higgins S."/>
            <person name="Loffler F."/>
        </authorList>
    </citation>
    <scope>NUCLEOTIDE SEQUENCE</scope>
</reference>